<dbReference type="FunCoup" id="A0A067Q446">
    <property type="interactions" value="173"/>
</dbReference>
<feature type="region of interest" description="Disordered" evidence="5">
    <location>
        <begin position="391"/>
        <end position="417"/>
    </location>
</feature>
<dbReference type="HOGENOM" id="CLU_041940_0_2_1"/>
<dbReference type="Gene3D" id="2.130.10.10">
    <property type="entry name" value="YVTN repeat-like/Quinoprotein amine dehydrogenase"/>
    <property type="match status" value="2"/>
</dbReference>
<feature type="compositionally biased region" description="Acidic residues" evidence="5">
    <location>
        <begin position="395"/>
        <end position="406"/>
    </location>
</feature>
<dbReference type="SUPFAM" id="SSF50978">
    <property type="entry name" value="WD40 repeat-like"/>
    <property type="match status" value="1"/>
</dbReference>
<keyword evidence="2" id="KW-0677">Repeat</keyword>
<organism evidence="6 7">
    <name type="scientific">Jaapia argillacea MUCL 33604</name>
    <dbReference type="NCBI Taxonomy" id="933084"/>
    <lineage>
        <taxon>Eukaryota</taxon>
        <taxon>Fungi</taxon>
        <taxon>Dikarya</taxon>
        <taxon>Basidiomycota</taxon>
        <taxon>Agaricomycotina</taxon>
        <taxon>Agaricomycetes</taxon>
        <taxon>Agaricomycetidae</taxon>
        <taxon>Jaapiales</taxon>
        <taxon>Jaapiaceae</taxon>
        <taxon>Jaapia</taxon>
    </lineage>
</organism>
<dbReference type="STRING" id="933084.A0A067Q446"/>
<dbReference type="OrthoDB" id="7668193at2759"/>
<evidence type="ECO:0000256" key="4">
    <source>
        <dbReference type="ARBA" id="ARBA00040563"/>
    </source>
</evidence>
<protein>
    <recommendedName>
        <fullName evidence="4">ASTRA-associated protein 1</fullName>
    </recommendedName>
</protein>
<keyword evidence="7" id="KW-1185">Reference proteome</keyword>
<dbReference type="EMBL" id="KL197720">
    <property type="protein sequence ID" value="KDQ57356.1"/>
    <property type="molecule type" value="Genomic_DNA"/>
</dbReference>
<evidence type="ECO:0000313" key="6">
    <source>
        <dbReference type="EMBL" id="KDQ57356.1"/>
    </source>
</evidence>
<proteinExistence type="inferred from homology"/>
<dbReference type="InParanoid" id="A0A067Q446"/>
<dbReference type="InterPro" id="IPR036322">
    <property type="entry name" value="WD40_repeat_dom_sf"/>
</dbReference>
<gene>
    <name evidence="6" type="ORF">JAAARDRAFT_293291</name>
</gene>
<dbReference type="PANTHER" id="PTHR19854:SF1">
    <property type="entry name" value="GUANINE NUCLEOTIDE-BINDING PROTEIN SUBUNIT BETA-LIKE PROTEIN 1"/>
    <property type="match status" value="1"/>
</dbReference>
<dbReference type="SMART" id="SM00320">
    <property type="entry name" value="WD40"/>
    <property type="match status" value="5"/>
</dbReference>
<evidence type="ECO:0000256" key="5">
    <source>
        <dbReference type="SAM" id="MobiDB-lite"/>
    </source>
</evidence>
<dbReference type="Proteomes" id="UP000027265">
    <property type="component" value="Unassembled WGS sequence"/>
</dbReference>
<evidence type="ECO:0000256" key="2">
    <source>
        <dbReference type="ARBA" id="ARBA00022737"/>
    </source>
</evidence>
<keyword evidence="1" id="KW-0853">WD repeat</keyword>
<evidence type="ECO:0000256" key="3">
    <source>
        <dbReference type="ARBA" id="ARBA00037931"/>
    </source>
</evidence>
<dbReference type="InterPro" id="IPR015943">
    <property type="entry name" value="WD40/YVTN_repeat-like_dom_sf"/>
</dbReference>
<dbReference type="PANTHER" id="PTHR19854">
    <property type="entry name" value="TRANSDUCIN BETA-LIKE 3"/>
    <property type="match status" value="1"/>
</dbReference>
<comment type="similarity">
    <text evidence="3">Belongs to the WD repeat ASA1 family.</text>
</comment>
<dbReference type="Pfam" id="PF00400">
    <property type="entry name" value="WD40"/>
    <property type="match status" value="2"/>
</dbReference>
<reference evidence="7" key="1">
    <citation type="journal article" date="2014" name="Proc. Natl. Acad. Sci. U.S.A.">
        <title>Extensive sampling of basidiomycete genomes demonstrates inadequacy of the white-rot/brown-rot paradigm for wood decay fungi.</title>
        <authorList>
            <person name="Riley R."/>
            <person name="Salamov A.A."/>
            <person name="Brown D.W."/>
            <person name="Nagy L.G."/>
            <person name="Floudas D."/>
            <person name="Held B.W."/>
            <person name="Levasseur A."/>
            <person name="Lombard V."/>
            <person name="Morin E."/>
            <person name="Otillar R."/>
            <person name="Lindquist E.A."/>
            <person name="Sun H."/>
            <person name="LaButti K.M."/>
            <person name="Schmutz J."/>
            <person name="Jabbour D."/>
            <person name="Luo H."/>
            <person name="Baker S.E."/>
            <person name="Pisabarro A.G."/>
            <person name="Walton J.D."/>
            <person name="Blanchette R.A."/>
            <person name="Henrissat B."/>
            <person name="Martin F."/>
            <person name="Cullen D."/>
            <person name="Hibbett D.S."/>
            <person name="Grigoriev I.V."/>
        </authorList>
    </citation>
    <scope>NUCLEOTIDE SEQUENCE [LARGE SCALE GENOMIC DNA]</scope>
    <source>
        <strain evidence="7">MUCL 33604</strain>
    </source>
</reference>
<dbReference type="AlphaFoldDB" id="A0A067Q446"/>
<evidence type="ECO:0000256" key="1">
    <source>
        <dbReference type="ARBA" id="ARBA00022574"/>
    </source>
</evidence>
<evidence type="ECO:0000313" key="7">
    <source>
        <dbReference type="Proteomes" id="UP000027265"/>
    </source>
</evidence>
<name>A0A067Q446_9AGAM</name>
<dbReference type="InterPro" id="IPR001680">
    <property type="entry name" value="WD40_rpt"/>
</dbReference>
<accession>A0A067Q446</accession>
<sequence length="436" mass="47725">MSFVVGLVLQTSSRLWSSLVFTLGTAPSSSTELKIVCKMPPPAFSQAPSPSHLLRTHTAHVNTLWFSDDNERLYSGDAAGLVVITSTRTFRPLAAWNAHTDGLLGVQELWDCIITHGRDNKLHVWERLQEPTTSLGGSAAVPGLTVPSLRYSMDVNALNYCRFSLHVKCHTEPHERSALLALPNLVEFSLADIWVLPSRQRLHAAIGKPDLSTSSATAGRNASGIIMSMHLFEACHPSTSDRKELRILLAYEDGSVNLRRFAGTEKETSIEGVGWESLWSLKFHAESVMAMAVAPDNSFALSVSADHLVGRYDLIASDGTGDPADASTTLHRTKYPGNGAIAIRDDGRVCAIGGWDGKIRLYSTKSFKALGTLNHHKSACQALAFARSKPREVPVADEDSEDEMSEEEKNERSRWLASGGRDTRVAVWVLMNFSRS</sequence>